<keyword evidence="4" id="KW-0479">Metal-binding</keyword>
<name>A0A7S3A2Y9_9RHOD</name>
<evidence type="ECO:0000256" key="5">
    <source>
        <dbReference type="ARBA" id="ARBA00023239"/>
    </source>
</evidence>
<keyword evidence="5" id="KW-0456">Lyase</keyword>
<dbReference type="GO" id="GO:0006552">
    <property type="term" value="P:L-leucine catabolic process"/>
    <property type="evidence" value="ECO:0007669"/>
    <property type="project" value="TreeGrafter"/>
</dbReference>
<dbReference type="UniPathway" id="UPA00896">
    <property type="reaction ID" value="UER00863"/>
</dbReference>
<evidence type="ECO:0000256" key="3">
    <source>
        <dbReference type="ARBA" id="ARBA00012910"/>
    </source>
</evidence>
<comment type="catalytic activity">
    <reaction evidence="6">
        <text>(3S)-3-hydroxy-3-methylglutaryl-CoA = acetoacetate + acetyl-CoA</text>
        <dbReference type="Rhea" id="RHEA:24404"/>
        <dbReference type="ChEBI" id="CHEBI:13705"/>
        <dbReference type="ChEBI" id="CHEBI:43074"/>
        <dbReference type="ChEBI" id="CHEBI:57288"/>
        <dbReference type="EC" id="4.1.3.4"/>
    </reaction>
</comment>
<evidence type="ECO:0000313" key="9">
    <source>
        <dbReference type="EMBL" id="CAE0057981.1"/>
    </source>
</evidence>
<evidence type="ECO:0000256" key="2">
    <source>
        <dbReference type="ARBA" id="ARBA00009405"/>
    </source>
</evidence>
<dbReference type="Gene3D" id="3.20.20.70">
    <property type="entry name" value="Aldolase class I"/>
    <property type="match status" value="1"/>
</dbReference>
<dbReference type="InterPro" id="IPR000891">
    <property type="entry name" value="PYR_CT"/>
</dbReference>
<dbReference type="EC" id="4.1.3.4" evidence="3"/>
<sequence length="311" mass="33710">MRNSEDEGNGSLSKEEEMYKVWRRPCGWTACLQVRRCFSSLVNVERVRVVEVGPRDGLQNESKFVPTERKVKLVEDLVDAGIGNVEVTSFVSPQWVPQLSDSAEVFSSVKKKPGVNYTALVPNARGFETAKEVNARQIAVFAAASETFSKKNLNLSVSESLEKYRSICADALENGMKIRGYVSTVVRCPYEGDIKPGRVADVVVSLLDMGCFEVSLGDTIGAATPGEVENLLKVVTERVPISKLAVHFHDTCGTALANVLVALQAGVHSVDSSVGGEYKLVLANWQRGSIHTRGLHHAGCPATDGIAVSRC</sequence>
<organism evidence="9">
    <name type="scientific">Rhodosorus marinus</name>
    <dbReference type="NCBI Taxonomy" id="101924"/>
    <lineage>
        <taxon>Eukaryota</taxon>
        <taxon>Rhodophyta</taxon>
        <taxon>Stylonematophyceae</taxon>
        <taxon>Stylonematales</taxon>
        <taxon>Stylonemataceae</taxon>
        <taxon>Rhodosorus</taxon>
    </lineage>
</organism>
<dbReference type="SUPFAM" id="SSF51569">
    <property type="entry name" value="Aldolase"/>
    <property type="match status" value="1"/>
</dbReference>
<evidence type="ECO:0000256" key="6">
    <source>
        <dbReference type="ARBA" id="ARBA00049877"/>
    </source>
</evidence>
<proteinExistence type="inferred from homology"/>
<dbReference type="Pfam" id="PF00682">
    <property type="entry name" value="HMGL-like"/>
    <property type="match status" value="1"/>
</dbReference>
<evidence type="ECO:0000256" key="4">
    <source>
        <dbReference type="ARBA" id="ARBA00022723"/>
    </source>
</evidence>
<feature type="domain" description="Pyruvate carboxyltransferase" evidence="7">
    <location>
        <begin position="47"/>
        <end position="311"/>
    </location>
</feature>
<dbReference type="FunFam" id="3.20.20.70:FF:000071">
    <property type="entry name" value="Hydroxymethylglutaryl-CoA lyase"/>
    <property type="match status" value="1"/>
</dbReference>
<reference evidence="9" key="1">
    <citation type="submission" date="2021-01" db="EMBL/GenBank/DDBJ databases">
        <authorList>
            <person name="Corre E."/>
            <person name="Pelletier E."/>
            <person name="Niang G."/>
            <person name="Scheremetjew M."/>
            <person name="Finn R."/>
            <person name="Kale V."/>
            <person name="Holt S."/>
            <person name="Cochrane G."/>
            <person name="Meng A."/>
            <person name="Brown T."/>
            <person name="Cohen L."/>
        </authorList>
    </citation>
    <scope>NUCLEOTIDE SEQUENCE</scope>
    <source>
        <strain evidence="9">CCMP 769</strain>
    </source>
</reference>
<evidence type="ECO:0000313" key="8">
    <source>
        <dbReference type="EMBL" id="CAE0057980.1"/>
    </source>
</evidence>
<protein>
    <recommendedName>
        <fullName evidence="3">hydroxymethylglutaryl-CoA lyase</fullName>
        <ecNumber evidence="3">4.1.3.4</ecNumber>
    </recommendedName>
</protein>
<dbReference type="GO" id="GO:0004419">
    <property type="term" value="F:hydroxymethylglutaryl-CoA lyase activity"/>
    <property type="evidence" value="ECO:0007669"/>
    <property type="project" value="UniProtKB-EC"/>
</dbReference>
<comment type="pathway">
    <text evidence="1">Metabolic intermediate metabolism; (S)-3-hydroxy-3-methylglutaryl-CoA degradation; acetoacetate from (S)-3-hydroxy-3-methylglutaryl-CoA: step 1/1.</text>
</comment>
<dbReference type="GO" id="GO:0046951">
    <property type="term" value="P:ketone body biosynthetic process"/>
    <property type="evidence" value="ECO:0007669"/>
    <property type="project" value="TreeGrafter"/>
</dbReference>
<comment type="similarity">
    <text evidence="2">Belongs to the HMG-CoA lyase family.</text>
</comment>
<dbReference type="AlphaFoldDB" id="A0A7S3A2Y9"/>
<dbReference type="PANTHER" id="PTHR42738:SF7">
    <property type="entry name" value="HYDROXYMETHYLGLUTARYL-COA LYASE"/>
    <property type="match status" value="1"/>
</dbReference>
<evidence type="ECO:0000256" key="1">
    <source>
        <dbReference type="ARBA" id="ARBA00005143"/>
    </source>
</evidence>
<dbReference type="EMBL" id="HBHW01033751">
    <property type="protein sequence ID" value="CAE0057981.1"/>
    <property type="molecule type" value="Transcribed_RNA"/>
</dbReference>
<dbReference type="InterPro" id="IPR013785">
    <property type="entry name" value="Aldolase_TIM"/>
</dbReference>
<gene>
    <name evidence="8" type="ORF">RMAR00112_LOCUS26034</name>
    <name evidence="9" type="ORF">RMAR00112_LOCUS26035</name>
</gene>
<evidence type="ECO:0000259" key="7">
    <source>
        <dbReference type="PROSITE" id="PS50991"/>
    </source>
</evidence>
<dbReference type="NCBIfam" id="NF004283">
    <property type="entry name" value="PRK05692.1"/>
    <property type="match status" value="1"/>
</dbReference>
<dbReference type="PROSITE" id="PS50991">
    <property type="entry name" value="PYR_CT"/>
    <property type="match status" value="1"/>
</dbReference>
<dbReference type="PANTHER" id="PTHR42738">
    <property type="entry name" value="HYDROXYMETHYLGLUTARYL-COA LYASE"/>
    <property type="match status" value="1"/>
</dbReference>
<dbReference type="CDD" id="cd07938">
    <property type="entry name" value="DRE_TIM_HMGL"/>
    <property type="match status" value="1"/>
</dbReference>
<dbReference type="EMBL" id="HBHW01033750">
    <property type="protein sequence ID" value="CAE0057980.1"/>
    <property type="molecule type" value="Transcribed_RNA"/>
</dbReference>
<dbReference type="GO" id="GO:0046872">
    <property type="term" value="F:metal ion binding"/>
    <property type="evidence" value="ECO:0007669"/>
    <property type="project" value="UniProtKB-KW"/>
</dbReference>
<dbReference type="InterPro" id="IPR043594">
    <property type="entry name" value="HMGL"/>
</dbReference>
<accession>A0A7S3A2Y9</accession>